<evidence type="ECO:0000256" key="1">
    <source>
        <dbReference type="SAM" id="MobiDB-lite"/>
    </source>
</evidence>
<evidence type="ECO:0000313" key="2">
    <source>
        <dbReference type="EMBL" id="KAH7018649.1"/>
    </source>
</evidence>
<sequence>MPLLTAAKMPPKKKAKRDAPWAAINARKKQLAERKAAKQAQAAEGAARGEAPAPRRSTATRRARAQAAAATTSSSPLKNPTTPKKTRTPFLTEHAVLYGVGTDDASAWQDMQMTRDRLEAEAGARALQQLSVDPNITNMPPRSPRLLAAKLSAVLELFSPAYADPSEAAGSPTDYPSGPGESAISMSGFSPPEHSPSSMRFGDAHTPSMTPSTLQGWTNMDPLYGREPAIHVNPHHGPTLRMPGASELGPSRHLAGSTDFSSLDPRFYSPDPMTYTESAGENVGTMHDADTVLNRGSRSFEVESMHNIGCHPHDMNSMPDTESMNDTGSMPATSSYPEIPGSMHNVGSQPYEMGSMYAMASMHGMGTHGMGSMHSMGNMHSTDALSYSQSAAPVFGGLSQFNDSSLSGLPQSFTPQLSTELGYGQGDSAMPGLLLGADGDADEEDGADEKHASEGYVKHQRGEGREVAADSQQRISSSSAPPWSRSDDAPLSSNNHRPPKKLRVDGRGSNIGSLPDQYSMSREPLSKAFLDEISYIRELFGGTKDDRPEPEMESARRMYRITTLRQGWSMTPKWDYNGDTDSDLLAWDPQMAGNEGNLLFYRKHIA</sequence>
<name>A0ABQ8FRR5_9PEZI</name>
<organism evidence="2 3">
    <name type="scientific">Macrophomina phaseolina</name>
    <dbReference type="NCBI Taxonomy" id="35725"/>
    <lineage>
        <taxon>Eukaryota</taxon>
        <taxon>Fungi</taxon>
        <taxon>Dikarya</taxon>
        <taxon>Ascomycota</taxon>
        <taxon>Pezizomycotina</taxon>
        <taxon>Dothideomycetes</taxon>
        <taxon>Dothideomycetes incertae sedis</taxon>
        <taxon>Botryosphaeriales</taxon>
        <taxon>Botryosphaeriaceae</taxon>
        <taxon>Macrophomina</taxon>
    </lineage>
</organism>
<keyword evidence="3" id="KW-1185">Reference proteome</keyword>
<dbReference type="Proteomes" id="UP000774617">
    <property type="component" value="Unassembled WGS sequence"/>
</dbReference>
<dbReference type="EMBL" id="JAGTJR010000071">
    <property type="protein sequence ID" value="KAH7018649.1"/>
    <property type="molecule type" value="Genomic_DNA"/>
</dbReference>
<gene>
    <name evidence="2" type="ORF">B0J12DRAFT_705597</name>
</gene>
<reference evidence="2 3" key="1">
    <citation type="journal article" date="2021" name="Nat. Commun.">
        <title>Genetic determinants of endophytism in the Arabidopsis root mycobiome.</title>
        <authorList>
            <person name="Mesny F."/>
            <person name="Miyauchi S."/>
            <person name="Thiergart T."/>
            <person name="Pickel B."/>
            <person name="Atanasova L."/>
            <person name="Karlsson M."/>
            <person name="Huettel B."/>
            <person name="Barry K.W."/>
            <person name="Haridas S."/>
            <person name="Chen C."/>
            <person name="Bauer D."/>
            <person name="Andreopoulos W."/>
            <person name="Pangilinan J."/>
            <person name="LaButti K."/>
            <person name="Riley R."/>
            <person name="Lipzen A."/>
            <person name="Clum A."/>
            <person name="Drula E."/>
            <person name="Henrissat B."/>
            <person name="Kohler A."/>
            <person name="Grigoriev I.V."/>
            <person name="Martin F.M."/>
            <person name="Hacquard S."/>
        </authorList>
    </citation>
    <scope>NUCLEOTIDE SEQUENCE [LARGE SCALE GENOMIC DNA]</scope>
    <source>
        <strain evidence="2 3">MPI-SDFR-AT-0080</strain>
    </source>
</reference>
<feature type="compositionally biased region" description="Low complexity" evidence="1">
    <location>
        <begin position="65"/>
        <end position="83"/>
    </location>
</feature>
<accession>A0ABQ8FRR5</accession>
<protein>
    <submittedName>
        <fullName evidence="2">Uncharacterized protein</fullName>
    </submittedName>
</protein>
<evidence type="ECO:0000313" key="3">
    <source>
        <dbReference type="Proteomes" id="UP000774617"/>
    </source>
</evidence>
<feature type="region of interest" description="Disordered" evidence="1">
    <location>
        <begin position="1"/>
        <end position="87"/>
    </location>
</feature>
<feature type="region of interest" description="Disordered" evidence="1">
    <location>
        <begin position="417"/>
        <end position="518"/>
    </location>
</feature>
<feature type="compositionally biased region" description="Basic and acidic residues" evidence="1">
    <location>
        <begin position="448"/>
        <end position="468"/>
    </location>
</feature>
<feature type="compositionally biased region" description="Polar residues" evidence="1">
    <location>
        <begin position="207"/>
        <end position="218"/>
    </location>
</feature>
<feature type="region of interest" description="Disordered" evidence="1">
    <location>
        <begin position="163"/>
        <end position="282"/>
    </location>
</feature>
<comment type="caution">
    <text evidence="2">The sequence shown here is derived from an EMBL/GenBank/DDBJ whole genome shotgun (WGS) entry which is preliminary data.</text>
</comment>
<proteinExistence type="predicted"/>
<feature type="compositionally biased region" description="Low complexity" evidence="1">
    <location>
        <begin position="38"/>
        <end position="57"/>
    </location>
</feature>